<comment type="caution">
    <text evidence="4">The sequence shown here is derived from an EMBL/GenBank/DDBJ whole genome shotgun (WGS) entry which is preliminary data.</text>
</comment>
<dbReference type="PROSITE" id="PS51375">
    <property type="entry name" value="PPR"/>
    <property type="match status" value="13"/>
</dbReference>
<dbReference type="InterPro" id="IPR011990">
    <property type="entry name" value="TPR-like_helical_dom_sf"/>
</dbReference>
<dbReference type="NCBIfam" id="TIGR00756">
    <property type="entry name" value="PPR"/>
    <property type="match status" value="13"/>
</dbReference>
<keyword evidence="5" id="KW-1185">Reference proteome</keyword>
<feature type="repeat" description="PPR" evidence="3">
    <location>
        <begin position="492"/>
        <end position="526"/>
    </location>
</feature>
<feature type="repeat" description="PPR" evidence="3">
    <location>
        <begin position="102"/>
        <end position="137"/>
    </location>
</feature>
<evidence type="ECO:0000313" key="5">
    <source>
        <dbReference type="Proteomes" id="UP000222542"/>
    </source>
</evidence>
<dbReference type="InterPro" id="IPR002885">
    <property type="entry name" value="PPR_rpt"/>
</dbReference>
<feature type="repeat" description="PPR" evidence="3">
    <location>
        <begin position="32"/>
        <end position="66"/>
    </location>
</feature>
<dbReference type="AlphaFoldDB" id="A0A2G2Z444"/>
<evidence type="ECO:0000256" key="3">
    <source>
        <dbReference type="PROSITE-ProRule" id="PRU00708"/>
    </source>
</evidence>
<dbReference type="SUPFAM" id="SSF48452">
    <property type="entry name" value="TPR-like"/>
    <property type="match status" value="1"/>
</dbReference>
<protein>
    <recommendedName>
        <fullName evidence="6">Pentatricopeptide repeat-containing protein At4g17915</fullName>
    </recommendedName>
</protein>
<feature type="repeat" description="PPR" evidence="3">
    <location>
        <begin position="357"/>
        <end position="391"/>
    </location>
</feature>
<dbReference type="Proteomes" id="UP000222542">
    <property type="component" value="Unassembled WGS sequence"/>
</dbReference>
<sequence>MNICVASLCKAKQLEKAEVVIVDGVRIGVQPDVVTYNTLVTAYCRFVGIDAGYSILYRMKEAGINPDVITYNSLIAGATRYCMLSRCLDLFEEMLEMSIFPDIWSYNTLMHCFFKLRKPDENALMLFRSIKRHGFIPQLATYNILIHGLCKLGRGKAAREFLNELVESGHIPNAITYTTVMKCCFRCRQFEEGLKVFAEMRRKGYTYDAFAYCTVASMLLKTGKMNEANEYLGYILQMAKQHLDYTTLMGFDSNLVALNSFINGLCKAGHLDHALRMFESMDVKDSITYSTMVHSLCKARRFRAASKLLLSFDGVRIGVQPDVVTYNTLVTAYCRFVGIDAGYSILYRMKEAGINPDVITYNSLIAGATRYCMLSRCLDLFEEMLEMSIFPDIWSYNTLMHCFFKLRKPDENALMLFRSIKRHGFIPQLATYNILIHGLCKLGRGKAAREFLNELVESGHIPNAITYTTVMKCCFRCQRVPGLYITNGFDLDMVSFNTIVNLYCKEGRLDNAYKLLYEAEKKGLESDKYTYTILIDGLCRTGNFKEAKQHLDYMTLMGFDSNLVALNSFINGLCKAGHLDHALRMFESMDVKDSITYSTMVHSLCKARRFRAASKLLLSCIRGGMRILKSDKRGVIDGLRSSGYSQEARKVQSKILLAKILQN</sequence>
<dbReference type="EMBL" id="AYRZ02000007">
    <property type="protein sequence ID" value="PHT76743.1"/>
    <property type="molecule type" value="Genomic_DNA"/>
</dbReference>
<dbReference type="Pfam" id="PF13041">
    <property type="entry name" value="PPR_2"/>
    <property type="match status" value="7"/>
</dbReference>
<gene>
    <name evidence="4" type="ORF">T459_20265</name>
</gene>
<feature type="repeat" description="PPR" evidence="3">
    <location>
        <begin position="562"/>
        <end position="596"/>
    </location>
</feature>
<feature type="repeat" description="PPR" evidence="3">
    <location>
        <begin position="322"/>
        <end position="356"/>
    </location>
</feature>
<keyword evidence="2" id="KW-0677">Repeat</keyword>
<evidence type="ECO:0008006" key="6">
    <source>
        <dbReference type="Google" id="ProtNLM"/>
    </source>
</evidence>
<feature type="repeat" description="PPR" evidence="3">
    <location>
        <begin position="138"/>
        <end position="172"/>
    </location>
</feature>
<accession>A0A2G2Z444</accession>
<organism evidence="4 5">
    <name type="scientific">Capsicum annuum</name>
    <name type="common">Capsicum pepper</name>
    <dbReference type="NCBI Taxonomy" id="4072"/>
    <lineage>
        <taxon>Eukaryota</taxon>
        <taxon>Viridiplantae</taxon>
        <taxon>Streptophyta</taxon>
        <taxon>Embryophyta</taxon>
        <taxon>Tracheophyta</taxon>
        <taxon>Spermatophyta</taxon>
        <taxon>Magnoliopsida</taxon>
        <taxon>eudicotyledons</taxon>
        <taxon>Gunneridae</taxon>
        <taxon>Pentapetalae</taxon>
        <taxon>asterids</taxon>
        <taxon>lamiids</taxon>
        <taxon>Solanales</taxon>
        <taxon>Solanaceae</taxon>
        <taxon>Solanoideae</taxon>
        <taxon>Capsiceae</taxon>
        <taxon>Capsicum</taxon>
    </lineage>
</organism>
<dbReference type="OMA" id="TLINFYC"/>
<comment type="similarity">
    <text evidence="1">Belongs to the PPR family. P subfamily.</text>
</comment>
<name>A0A2G2Z444_CAPAN</name>
<dbReference type="Gene3D" id="1.25.40.10">
    <property type="entry name" value="Tetratricopeptide repeat domain"/>
    <property type="match status" value="6"/>
</dbReference>
<proteinExistence type="inferred from homology"/>
<evidence type="ECO:0000313" key="4">
    <source>
        <dbReference type="EMBL" id="PHT76743.1"/>
    </source>
</evidence>
<feature type="repeat" description="PPR" evidence="3">
    <location>
        <begin position="527"/>
        <end position="561"/>
    </location>
</feature>
<feature type="repeat" description="PPR" evidence="3">
    <location>
        <begin position="67"/>
        <end position="101"/>
    </location>
</feature>
<dbReference type="PANTHER" id="PTHR47941">
    <property type="entry name" value="PENTATRICOPEPTIDE REPEAT-CONTAINING PROTEIN 3, MITOCHONDRIAL"/>
    <property type="match status" value="1"/>
</dbReference>
<reference evidence="4 5" key="1">
    <citation type="journal article" date="2014" name="Nat. Genet.">
        <title>Genome sequence of the hot pepper provides insights into the evolution of pungency in Capsicum species.</title>
        <authorList>
            <person name="Kim S."/>
            <person name="Park M."/>
            <person name="Yeom S.I."/>
            <person name="Kim Y.M."/>
            <person name="Lee J.M."/>
            <person name="Lee H.A."/>
            <person name="Seo E."/>
            <person name="Choi J."/>
            <person name="Cheong K."/>
            <person name="Kim K.T."/>
            <person name="Jung K."/>
            <person name="Lee G.W."/>
            <person name="Oh S.K."/>
            <person name="Bae C."/>
            <person name="Kim S.B."/>
            <person name="Lee H.Y."/>
            <person name="Kim S.Y."/>
            <person name="Kim M.S."/>
            <person name="Kang B.C."/>
            <person name="Jo Y.D."/>
            <person name="Yang H.B."/>
            <person name="Jeong H.J."/>
            <person name="Kang W.H."/>
            <person name="Kwon J.K."/>
            <person name="Shin C."/>
            <person name="Lim J.Y."/>
            <person name="Park J.H."/>
            <person name="Huh J.H."/>
            <person name="Kim J.S."/>
            <person name="Kim B.D."/>
            <person name="Cohen O."/>
            <person name="Paran I."/>
            <person name="Suh M.C."/>
            <person name="Lee S.B."/>
            <person name="Kim Y.K."/>
            <person name="Shin Y."/>
            <person name="Noh S.J."/>
            <person name="Park J."/>
            <person name="Seo Y.S."/>
            <person name="Kwon S.Y."/>
            <person name="Kim H.A."/>
            <person name="Park J.M."/>
            <person name="Kim H.J."/>
            <person name="Choi S.B."/>
            <person name="Bosland P.W."/>
            <person name="Reeves G."/>
            <person name="Jo S.H."/>
            <person name="Lee B.W."/>
            <person name="Cho H.T."/>
            <person name="Choi H.S."/>
            <person name="Lee M.S."/>
            <person name="Yu Y."/>
            <person name="Do Choi Y."/>
            <person name="Park B.S."/>
            <person name="van Deynze A."/>
            <person name="Ashrafi H."/>
            <person name="Hill T."/>
            <person name="Kim W.T."/>
            <person name="Pai H.S."/>
            <person name="Ahn H.K."/>
            <person name="Yeam I."/>
            <person name="Giovannoni J.J."/>
            <person name="Rose J.K."/>
            <person name="Sorensen I."/>
            <person name="Lee S.J."/>
            <person name="Kim R.W."/>
            <person name="Choi I.Y."/>
            <person name="Choi B.S."/>
            <person name="Lim J.S."/>
            <person name="Lee Y.H."/>
            <person name="Choi D."/>
        </authorList>
    </citation>
    <scope>NUCLEOTIDE SEQUENCE [LARGE SCALE GENOMIC DNA]</scope>
    <source>
        <strain evidence="5">cv. CM334</strain>
    </source>
</reference>
<feature type="repeat" description="PPR" evidence="3">
    <location>
        <begin position="392"/>
        <end position="427"/>
    </location>
</feature>
<dbReference type="Gramene" id="PHT76743">
    <property type="protein sequence ID" value="PHT76743"/>
    <property type="gene ID" value="T459_20265"/>
</dbReference>
<reference evidence="4 5" key="2">
    <citation type="journal article" date="2017" name="Genome Biol.">
        <title>New reference genome sequences of hot pepper reveal the massive evolution of plant disease-resistance genes by retroduplication.</title>
        <authorList>
            <person name="Kim S."/>
            <person name="Park J."/>
            <person name="Yeom S.I."/>
            <person name="Kim Y.M."/>
            <person name="Seo E."/>
            <person name="Kim K.T."/>
            <person name="Kim M.S."/>
            <person name="Lee J.M."/>
            <person name="Cheong K."/>
            <person name="Shin H.S."/>
            <person name="Kim S.B."/>
            <person name="Han K."/>
            <person name="Lee J."/>
            <person name="Park M."/>
            <person name="Lee H.A."/>
            <person name="Lee H.Y."/>
            <person name="Lee Y."/>
            <person name="Oh S."/>
            <person name="Lee J.H."/>
            <person name="Choi E."/>
            <person name="Choi E."/>
            <person name="Lee S.E."/>
            <person name="Jeon J."/>
            <person name="Kim H."/>
            <person name="Choi G."/>
            <person name="Song H."/>
            <person name="Lee J."/>
            <person name="Lee S.C."/>
            <person name="Kwon J.K."/>
            <person name="Lee H.Y."/>
            <person name="Koo N."/>
            <person name="Hong Y."/>
            <person name="Kim R.W."/>
            <person name="Kang W.H."/>
            <person name="Huh J.H."/>
            <person name="Kang B.C."/>
            <person name="Yang T.J."/>
            <person name="Lee Y.H."/>
            <person name="Bennetzen J.L."/>
            <person name="Choi D."/>
        </authorList>
    </citation>
    <scope>NUCLEOTIDE SEQUENCE [LARGE SCALE GENOMIC DNA]</scope>
    <source>
        <strain evidence="5">cv. CM334</strain>
    </source>
</reference>
<feature type="repeat" description="PPR" evidence="3">
    <location>
        <begin position="428"/>
        <end position="462"/>
    </location>
</feature>
<evidence type="ECO:0000256" key="1">
    <source>
        <dbReference type="ARBA" id="ARBA00007626"/>
    </source>
</evidence>
<feature type="repeat" description="PPR" evidence="3">
    <location>
        <begin position="173"/>
        <end position="207"/>
    </location>
</feature>
<dbReference type="Pfam" id="PF01535">
    <property type="entry name" value="PPR"/>
    <property type="match status" value="2"/>
</dbReference>
<evidence type="ECO:0000256" key="2">
    <source>
        <dbReference type="ARBA" id="ARBA00022737"/>
    </source>
</evidence>
<feature type="repeat" description="PPR" evidence="3">
    <location>
        <begin position="254"/>
        <end position="288"/>
    </location>
</feature>